<dbReference type="AlphaFoldDB" id="A0A699KIE5"/>
<sequence length="138" mass="15646">MSWRQFILAMGLHTPEEFDTYGFRAYWDESSMVIASKGDIRGYWDEISFSDVLKGGSEGAQMSGGDFIARFVDHFGMHTKERLQGTTVVVGELIEIDLDELSRLHICEMLVERLGSARTREAAGLCHKGWRGLRRSIN</sequence>
<name>A0A699KIE5_TANCI</name>
<accession>A0A699KIE5</accession>
<dbReference type="EMBL" id="BKCJ010520021">
    <property type="protein sequence ID" value="GFA94820.1"/>
    <property type="molecule type" value="Genomic_DNA"/>
</dbReference>
<organism evidence="1">
    <name type="scientific">Tanacetum cinerariifolium</name>
    <name type="common">Dalmatian daisy</name>
    <name type="synonym">Chrysanthemum cinerariifolium</name>
    <dbReference type="NCBI Taxonomy" id="118510"/>
    <lineage>
        <taxon>Eukaryota</taxon>
        <taxon>Viridiplantae</taxon>
        <taxon>Streptophyta</taxon>
        <taxon>Embryophyta</taxon>
        <taxon>Tracheophyta</taxon>
        <taxon>Spermatophyta</taxon>
        <taxon>Magnoliopsida</taxon>
        <taxon>eudicotyledons</taxon>
        <taxon>Gunneridae</taxon>
        <taxon>Pentapetalae</taxon>
        <taxon>asterids</taxon>
        <taxon>campanulids</taxon>
        <taxon>Asterales</taxon>
        <taxon>Asteraceae</taxon>
        <taxon>Asteroideae</taxon>
        <taxon>Anthemideae</taxon>
        <taxon>Anthemidinae</taxon>
        <taxon>Tanacetum</taxon>
    </lineage>
</organism>
<evidence type="ECO:0000313" key="1">
    <source>
        <dbReference type="EMBL" id="GFA94820.1"/>
    </source>
</evidence>
<reference evidence="1" key="1">
    <citation type="journal article" date="2019" name="Sci. Rep.">
        <title>Draft genome of Tanacetum cinerariifolium, the natural source of mosquito coil.</title>
        <authorList>
            <person name="Yamashiro T."/>
            <person name="Shiraishi A."/>
            <person name="Satake H."/>
            <person name="Nakayama K."/>
        </authorList>
    </citation>
    <scope>NUCLEOTIDE SEQUENCE</scope>
</reference>
<protein>
    <submittedName>
        <fullName evidence="1">Uncharacterized protein</fullName>
    </submittedName>
</protein>
<proteinExistence type="predicted"/>
<gene>
    <name evidence="1" type="ORF">Tci_666792</name>
</gene>
<comment type="caution">
    <text evidence="1">The sequence shown here is derived from an EMBL/GenBank/DDBJ whole genome shotgun (WGS) entry which is preliminary data.</text>
</comment>